<organism evidence="3">
    <name type="scientific">uncultured Caudovirales phage</name>
    <dbReference type="NCBI Taxonomy" id="2100421"/>
    <lineage>
        <taxon>Viruses</taxon>
        <taxon>Duplodnaviria</taxon>
        <taxon>Heunggongvirae</taxon>
        <taxon>Uroviricota</taxon>
        <taxon>Caudoviricetes</taxon>
        <taxon>Peduoviridae</taxon>
        <taxon>Maltschvirus</taxon>
        <taxon>Maltschvirus maltsch</taxon>
    </lineage>
</organism>
<gene>
    <name evidence="3" type="ORF">UFOVP342_77</name>
</gene>
<sequence>MTEATQATNNEPSTNEVQTQDNQKPEFQIPTEAVDFVGDGKKYNSVEDALKSVPHAQKHIQTLESELATLKEELTKRKTAEELLDELKSGIQQPENTTQSAGIDQDTITNLLNQTLENREKQAKAKSNADAVARKFVEKYGDKAEEIYNKVALESGLNVQQLNNLAASSPNVVLKLSGLEGSSTPVGKPTSSVNTEALNTKVDPNQLSARVKSGATTKDLVNAWKIAGEKVKSQLN</sequence>
<proteinExistence type="predicted"/>
<feature type="coiled-coil region" evidence="1">
    <location>
        <begin position="53"/>
        <end position="90"/>
    </location>
</feature>
<evidence type="ECO:0008006" key="4">
    <source>
        <dbReference type="Google" id="ProtNLM"/>
    </source>
</evidence>
<name>A0A6J5LYH6_9CAUD</name>
<feature type="compositionally biased region" description="Polar residues" evidence="2">
    <location>
        <begin position="1"/>
        <end position="22"/>
    </location>
</feature>
<evidence type="ECO:0000256" key="2">
    <source>
        <dbReference type="SAM" id="MobiDB-lite"/>
    </source>
</evidence>
<dbReference type="EMBL" id="LR796361">
    <property type="protein sequence ID" value="CAB4139664.1"/>
    <property type="molecule type" value="Genomic_DNA"/>
</dbReference>
<accession>A0A6J5LYH6</accession>
<evidence type="ECO:0000313" key="3">
    <source>
        <dbReference type="EMBL" id="CAB4139664.1"/>
    </source>
</evidence>
<evidence type="ECO:0000256" key="1">
    <source>
        <dbReference type="SAM" id="Coils"/>
    </source>
</evidence>
<reference evidence="3" key="1">
    <citation type="submission" date="2020-04" db="EMBL/GenBank/DDBJ databases">
        <authorList>
            <person name="Chiriac C."/>
            <person name="Salcher M."/>
            <person name="Ghai R."/>
            <person name="Kavagutti S V."/>
        </authorList>
    </citation>
    <scope>NUCLEOTIDE SEQUENCE</scope>
</reference>
<feature type="region of interest" description="Disordered" evidence="2">
    <location>
        <begin position="1"/>
        <end position="27"/>
    </location>
</feature>
<protein>
    <recommendedName>
        <fullName evidence="4">Scaffolding protein</fullName>
    </recommendedName>
</protein>
<keyword evidence="1" id="KW-0175">Coiled coil</keyword>